<proteinExistence type="predicted"/>
<dbReference type="Gene3D" id="1.10.287.470">
    <property type="entry name" value="Helix hairpin bin"/>
    <property type="match status" value="1"/>
</dbReference>
<protein>
    <submittedName>
        <fullName evidence="1">Uncharacterized protein</fullName>
    </submittedName>
</protein>
<reference evidence="1" key="1">
    <citation type="journal article" date="2015" name="Nature">
        <title>Complex archaea that bridge the gap between prokaryotes and eukaryotes.</title>
        <authorList>
            <person name="Spang A."/>
            <person name="Saw J.H."/>
            <person name="Jorgensen S.L."/>
            <person name="Zaremba-Niedzwiedzka K."/>
            <person name="Martijn J."/>
            <person name="Lind A.E."/>
            <person name="van Eijk R."/>
            <person name="Schleper C."/>
            <person name="Guy L."/>
            <person name="Ettema T.J."/>
        </authorList>
    </citation>
    <scope>NUCLEOTIDE SEQUENCE</scope>
</reference>
<sequence>MGQFRKAALPLIILLAAVLVVAGLTMSRPKPQPQLLSEPPAPKVKAMVAEPGQQRIVVYAQGTVQPKREIAMAAQVSGLVTSVSENFVDGGFFKQGDILLQLDSRDYQIEAVRAKSRIAEAEQILAMEQGRAHQAKREWRDLGNKAGNALFLREPQLKAAKAALEA</sequence>
<gene>
    <name evidence="1" type="ORF">LCGC14_1790760</name>
</gene>
<organism evidence="1">
    <name type="scientific">marine sediment metagenome</name>
    <dbReference type="NCBI Taxonomy" id="412755"/>
    <lineage>
        <taxon>unclassified sequences</taxon>
        <taxon>metagenomes</taxon>
        <taxon>ecological metagenomes</taxon>
    </lineage>
</organism>
<dbReference type="GO" id="GO:0015562">
    <property type="term" value="F:efflux transmembrane transporter activity"/>
    <property type="evidence" value="ECO:0007669"/>
    <property type="project" value="TreeGrafter"/>
</dbReference>
<name>A0A0F9JS93_9ZZZZ</name>
<feature type="non-terminal residue" evidence="1">
    <location>
        <position position="166"/>
    </location>
</feature>
<dbReference type="SUPFAM" id="SSF111369">
    <property type="entry name" value="HlyD-like secretion proteins"/>
    <property type="match status" value="1"/>
</dbReference>
<dbReference type="PANTHER" id="PTHR30469">
    <property type="entry name" value="MULTIDRUG RESISTANCE PROTEIN MDTA"/>
    <property type="match status" value="1"/>
</dbReference>
<dbReference type="PANTHER" id="PTHR30469:SF36">
    <property type="entry name" value="BLL3903 PROTEIN"/>
    <property type="match status" value="1"/>
</dbReference>
<accession>A0A0F9JS93</accession>
<dbReference type="Gene3D" id="2.40.50.100">
    <property type="match status" value="1"/>
</dbReference>
<dbReference type="AlphaFoldDB" id="A0A0F9JS93"/>
<dbReference type="EMBL" id="LAZR01017097">
    <property type="protein sequence ID" value="KKM01808.1"/>
    <property type="molecule type" value="Genomic_DNA"/>
</dbReference>
<dbReference type="GO" id="GO:1990281">
    <property type="term" value="C:efflux pump complex"/>
    <property type="evidence" value="ECO:0007669"/>
    <property type="project" value="TreeGrafter"/>
</dbReference>
<comment type="caution">
    <text evidence="1">The sequence shown here is derived from an EMBL/GenBank/DDBJ whole genome shotgun (WGS) entry which is preliminary data.</text>
</comment>
<evidence type="ECO:0000313" key="1">
    <source>
        <dbReference type="EMBL" id="KKM01808.1"/>
    </source>
</evidence>